<keyword evidence="2" id="KW-0238">DNA-binding</keyword>
<evidence type="ECO:0000313" key="7">
    <source>
        <dbReference type="Proteomes" id="UP001363010"/>
    </source>
</evidence>
<keyword evidence="1 3" id="KW-0597">Phosphoprotein</keyword>
<dbReference type="InterPro" id="IPR039420">
    <property type="entry name" value="WalR-like"/>
</dbReference>
<dbReference type="PROSITE" id="PS50043">
    <property type="entry name" value="HTH_LUXR_2"/>
    <property type="match status" value="1"/>
</dbReference>
<dbReference type="SUPFAM" id="SSF52172">
    <property type="entry name" value="CheY-like"/>
    <property type="match status" value="1"/>
</dbReference>
<evidence type="ECO:0000256" key="2">
    <source>
        <dbReference type="ARBA" id="ARBA00023125"/>
    </source>
</evidence>
<dbReference type="Gene3D" id="3.40.50.2300">
    <property type="match status" value="1"/>
</dbReference>
<dbReference type="EMBL" id="JBBKZV010000002">
    <property type="protein sequence ID" value="MEJ8821212.1"/>
    <property type="molecule type" value="Genomic_DNA"/>
</dbReference>
<dbReference type="InterPro" id="IPR016032">
    <property type="entry name" value="Sig_transdc_resp-reg_C-effctor"/>
</dbReference>
<proteinExistence type="predicted"/>
<evidence type="ECO:0000259" key="5">
    <source>
        <dbReference type="PROSITE" id="PS50110"/>
    </source>
</evidence>
<feature type="domain" description="HTH luxR-type" evidence="4">
    <location>
        <begin position="134"/>
        <end position="199"/>
    </location>
</feature>
<keyword evidence="7" id="KW-1185">Reference proteome</keyword>
<feature type="domain" description="Response regulatory" evidence="5">
    <location>
        <begin position="10"/>
        <end position="118"/>
    </location>
</feature>
<dbReference type="PROSITE" id="PS50110">
    <property type="entry name" value="RESPONSE_REGULATORY"/>
    <property type="match status" value="1"/>
</dbReference>
<protein>
    <submittedName>
        <fullName evidence="6">Response regulator transcription factor</fullName>
    </submittedName>
</protein>
<gene>
    <name evidence="6" type="ORF">WKW80_04055</name>
</gene>
<dbReference type="Proteomes" id="UP001363010">
    <property type="component" value="Unassembled WGS sequence"/>
</dbReference>
<dbReference type="SUPFAM" id="SSF46894">
    <property type="entry name" value="C-terminal effector domain of the bipartite response regulators"/>
    <property type="match status" value="1"/>
</dbReference>
<dbReference type="RefSeq" id="WP_340362271.1">
    <property type="nucleotide sequence ID" value="NZ_JBBKZV010000002.1"/>
</dbReference>
<feature type="modified residue" description="4-aspartylphosphate" evidence="3">
    <location>
        <position position="57"/>
    </location>
</feature>
<accession>A0ABU8VVT1</accession>
<organism evidence="6 7">
    <name type="scientific">Variovorax humicola</name>
    <dbReference type="NCBI Taxonomy" id="1769758"/>
    <lineage>
        <taxon>Bacteria</taxon>
        <taxon>Pseudomonadati</taxon>
        <taxon>Pseudomonadota</taxon>
        <taxon>Betaproteobacteria</taxon>
        <taxon>Burkholderiales</taxon>
        <taxon>Comamonadaceae</taxon>
        <taxon>Variovorax</taxon>
    </lineage>
</organism>
<comment type="caution">
    <text evidence="6">The sequence shown here is derived from an EMBL/GenBank/DDBJ whole genome shotgun (WGS) entry which is preliminary data.</text>
</comment>
<dbReference type="PRINTS" id="PR00038">
    <property type="entry name" value="HTHLUXR"/>
</dbReference>
<dbReference type="InterPro" id="IPR058245">
    <property type="entry name" value="NreC/VraR/RcsB-like_REC"/>
</dbReference>
<reference evidence="6 7" key="1">
    <citation type="submission" date="2024-03" db="EMBL/GenBank/DDBJ databases">
        <title>Novel species of the genus Variovorax.</title>
        <authorList>
            <person name="Liu Q."/>
            <person name="Xin Y.-H."/>
        </authorList>
    </citation>
    <scope>NUCLEOTIDE SEQUENCE [LARGE SCALE GENOMIC DNA]</scope>
    <source>
        <strain evidence="6 7">KACC 18501</strain>
    </source>
</reference>
<sequence length="251" mass="26849">MNHFAPRRPTLLVTHPDPLLRAGLVAALRQHPAFATVADDGAASAQDRPRIDVVITDYDSAMQLARSARDGLAEARILVLTTIDREGDIRRAIEAGIHGYIVLGDPLDELIDGVTTVANGLRYVSRSVAQRMADGMTHTSLTAREVEVLSRVAGGESNKAIARDLEIKTGTVKSHMTAIMTKLGASSRTQAASIAAMRGLVWQRDPMRHMPAPRRAGVLAACMSLSPEFLEAISWPVSLCAAALDGCPALL</sequence>
<dbReference type="InterPro" id="IPR011006">
    <property type="entry name" value="CheY-like_superfamily"/>
</dbReference>
<dbReference type="PROSITE" id="PS00622">
    <property type="entry name" value="HTH_LUXR_1"/>
    <property type="match status" value="1"/>
</dbReference>
<evidence type="ECO:0000259" key="4">
    <source>
        <dbReference type="PROSITE" id="PS50043"/>
    </source>
</evidence>
<dbReference type="CDD" id="cd17535">
    <property type="entry name" value="REC_NarL-like"/>
    <property type="match status" value="1"/>
</dbReference>
<evidence type="ECO:0000313" key="6">
    <source>
        <dbReference type="EMBL" id="MEJ8821212.1"/>
    </source>
</evidence>
<dbReference type="SMART" id="SM00448">
    <property type="entry name" value="REC"/>
    <property type="match status" value="1"/>
</dbReference>
<dbReference type="SMART" id="SM00421">
    <property type="entry name" value="HTH_LUXR"/>
    <property type="match status" value="1"/>
</dbReference>
<name>A0ABU8VVT1_9BURK</name>
<dbReference type="Pfam" id="PF00196">
    <property type="entry name" value="GerE"/>
    <property type="match status" value="1"/>
</dbReference>
<evidence type="ECO:0000256" key="1">
    <source>
        <dbReference type="ARBA" id="ARBA00022553"/>
    </source>
</evidence>
<dbReference type="InterPro" id="IPR000792">
    <property type="entry name" value="Tscrpt_reg_LuxR_C"/>
</dbReference>
<dbReference type="CDD" id="cd06170">
    <property type="entry name" value="LuxR_C_like"/>
    <property type="match status" value="1"/>
</dbReference>
<evidence type="ECO:0000256" key="3">
    <source>
        <dbReference type="PROSITE-ProRule" id="PRU00169"/>
    </source>
</evidence>
<dbReference type="InterPro" id="IPR001789">
    <property type="entry name" value="Sig_transdc_resp-reg_receiver"/>
</dbReference>
<dbReference type="PANTHER" id="PTHR43214">
    <property type="entry name" value="TWO-COMPONENT RESPONSE REGULATOR"/>
    <property type="match status" value="1"/>
</dbReference>